<dbReference type="GO" id="GO:0004843">
    <property type="term" value="F:cysteine-type deubiquitinase activity"/>
    <property type="evidence" value="ECO:0007669"/>
    <property type="project" value="UniProtKB-UniRule"/>
</dbReference>
<keyword evidence="7 9" id="KW-0788">Thiol protease</keyword>
<evidence type="ECO:0000256" key="5">
    <source>
        <dbReference type="ARBA" id="ARBA00022786"/>
    </source>
</evidence>
<evidence type="ECO:0000256" key="9">
    <source>
        <dbReference type="RuleBase" id="RU367104"/>
    </source>
</evidence>
<dbReference type="InterPro" id="IPR003323">
    <property type="entry name" value="OTU_dom"/>
</dbReference>
<dbReference type="SUPFAM" id="SSF54001">
    <property type="entry name" value="Cysteine proteinases"/>
    <property type="match status" value="1"/>
</dbReference>
<feature type="compositionally biased region" description="Basic and acidic residues" evidence="10">
    <location>
        <begin position="87"/>
        <end position="100"/>
    </location>
</feature>
<keyword evidence="8" id="KW-0862">Zinc</keyword>
<evidence type="ECO:0000259" key="11">
    <source>
        <dbReference type="PROSITE" id="PS50802"/>
    </source>
</evidence>
<name>A0AAV8UJ94_9RHOD</name>
<dbReference type="Proteomes" id="UP001157974">
    <property type="component" value="Unassembled WGS sequence"/>
</dbReference>
<dbReference type="AlphaFoldDB" id="A0AAV8UJ94"/>
<dbReference type="PROSITE" id="PS50802">
    <property type="entry name" value="OTU"/>
    <property type="match status" value="1"/>
</dbReference>
<dbReference type="Pfam" id="PF24560">
    <property type="entry name" value="zf-C2H2_OTU1_C"/>
    <property type="match status" value="1"/>
</dbReference>
<dbReference type="GO" id="GO:0005829">
    <property type="term" value="C:cytosol"/>
    <property type="evidence" value="ECO:0007669"/>
    <property type="project" value="TreeGrafter"/>
</dbReference>
<keyword evidence="13" id="KW-1185">Reference proteome</keyword>
<feature type="region of interest" description="Disordered" evidence="10">
    <location>
        <begin position="80"/>
        <end position="112"/>
    </location>
</feature>
<dbReference type="InterPro" id="IPR038765">
    <property type="entry name" value="Papain-like_cys_pep_sf"/>
</dbReference>
<evidence type="ECO:0000256" key="3">
    <source>
        <dbReference type="ARBA" id="ARBA00022723"/>
    </source>
</evidence>
<dbReference type="GO" id="GO:0036503">
    <property type="term" value="P:ERAD pathway"/>
    <property type="evidence" value="ECO:0007669"/>
    <property type="project" value="TreeGrafter"/>
</dbReference>
<comment type="function">
    <text evidence="9">Hydrolase that can remove conjugated ubiquitin from proteins and may therefore play an important regulatory role at the level of protein turnover by preventing degradation.</text>
</comment>
<comment type="caution">
    <text evidence="12">The sequence shown here is derived from an EMBL/GenBank/DDBJ whole genome shotgun (WGS) entry which is preliminary data.</text>
</comment>
<dbReference type="EC" id="3.4.19.12" evidence="9"/>
<reference evidence="12 13" key="1">
    <citation type="journal article" date="2023" name="Nat. Commun.">
        <title>Origin of minicircular mitochondrial genomes in red algae.</title>
        <authorList>
            <person name="Lee Y."/>
            <person name="Cho C.H."/>
            <person name="Lee Y.M."/>
            <person name="Park S.I."/>
            <person name="Yang J.H."/>
            <person name="West J.A."/>
            <person name="Bhattacharya D."/>
            <person name="Yoon H.S."/>
        </authorList>
    </citation>
    <scope>NUCLEOTIDE SEQUENCE [LARGE SCALE GENOMIC DNA]</scope>
    <source>
        <strain evidence="12 13">CCMP1338</strain>
        <tissue evidence="12">Whole cell</tissue>
    </source>
</reference>
<dbReference type="Gene3D" id="3.90.70.80">
    <property type="match status" value="1"/>
</dbReference>
<feature type="domain" description="OTU" evidence="11">
    <location>
        <begin position="122"/>
        <end position="243"/>
    </location>
</feature>
<dbReference type="Gene3D" id="3.10.20.90">
    <property type="entry name" value="Phosphatidylinositol 3-kinase Catalytic Subunit, Chain A, domain 1"/>
    <property type="match status" value="1"/>
</dbReference>
<comment type="catalytic activity">
    <reaction evidence="1 9">
        <text>Thiol-dependent hydrolysis of ester, thioester, amide, peptide and isopeptide bonds formed by the C-terminal Gly of ubiquitin (a 76-residue protein attached to proteins as an intracellular targeting signal).</text>
        <dbReference type="EC" id="3.4.19.12"/>
    </reaction>
</comment>
<protein>
    <recommendedName>
        <fullName evidence="9">Ubiquitin thioesterase OTU</fullName>
        <ecNumber evidence="9">3.4.19.12</ecNumber>
    </recommendedName>
</protein>
<evidence type="ECO:0000256" key="8">
    <source>
        <dbReference type="ARBA" id="ARBA00022833"/>
    </source>
</evidence>
<evidence type="ECO:0000256" key="6">
    <source>
        <dbReference type="ARBA" id="ARBA00022801"/>
    </source>
</evidence>
<keyword evidence="5 9" id="KW-0833">Ubl conjugation pathway</keyword>
<dbReference type="CDD" id="cd22745">
    <property type="entry name" value="OTU_OTU1"/>
    <property type="match status" value="1"/>
</dbReference>
<dbReference type="PANTHER" id="PTHR13312">
    <property type="entry name" value="HIV-INDUCED PROTEIN-7-LIKE PROTEASE"/>
    <property type="match status" value="1"/>
</dbReference>
<keyword evidence="3" id="KW-0479">Metal-binding</keyword>
<evidence type="ECO:0000256" key="2">
    <source>
        <dbReference type="ARBA" id="ARBA00022670"/>
    </source>
</evidence>
<accession>A0AAV8UJ94</accession>
<dbReference type="GO" id="GO:0005634">
    <property type="term" value="C:nucleus"/>
    <property type="evidence" value="ECO:0007669"/>
    <property type="project" value="TreeGrafter"/>
</dbReference>
<evidence type="ECO:0000256" key="4">
    <source>
        <dbReference type="ARBA" id="ARBA00022771"/>
    </source>
</evidence>
<dbReference type="EMBL" id="JAMWBK010000011">
    <property type="protein sequence ID" value="KAJ8901516.1"/>
    <property type="molecule type" value="Genomic_DNA"/>
</dbReference>
<gene>
    <name evidence="12" type="ORF">NDN08_007360</name>
</gene>
<dbReference type="Pfam" id="PF02338">
    <property type="entry name" value="OTU"/>
    <property type="match status" value="1"/>
</dbReference>
<organism evidence="12 13">
    <name type="scientific">Rhodosorus marinus</name>
    <dbReference type="NCBI Taxonomy" id="101924"/>
    <lineage>
        <taxon>Eukaryota</taxon>
        <taxon>Rhodophyta</taxon>
        <taxon>Stylonematophyceae</taxon>
        <taxon>Stylonematales</taxon>
        <taxon>Stylonemataceae</taxon>
        <taxon>Rhodosorus</taxon>
    </lineage>
</organism>
<dbReference type="PANTHER" id="PTHR13312:SF0">
    <property type="entry name" value="UBIQUITIN THIOESTERASE OTU1"/>
    <property type="match status" value="1"/>
</dbReference>
<keyword evidence="9" id="KW-0963">Cytoplasm</keyword>
<dbReference type="InterPro" id="IPR057766">
    <property type="entry name" value="Znf-C2H2_OTU1-like_C"/>
</dbReference>
<dbReference type="GO" id="GO:0030968">
    <property type="term" value="P:endoplasmic reticulum unfolded protein response"/>
    <property type="evidence" value="ECO:0007669"/>
    <property type="project" value="TreeGrafter"/>
</dbReference>
<keyword evidence="2" id="KW-0645">Protease</keyword>
<dbReference type="Pfam" id="PF21403">
    <property type="entry name" value="OTU1_UBXL"/>
    <property type="match status" value="1"/>
</dbReference>
<evidence type="ECO:0000313" key="12">
    <source>
        <dbReference type="EMBL" id="KAJ8901516.1"/>
    </source>
</evidence>
<dbReference type="GO" id="GO:0016579">
    <property type="term" value="P:protein deubiquitination"/>
    <property type="evidence" value="ECO:0007669"/>
    <property type="project" value="TreeGrafter"/>
</dbReference>
<proteinExistence type="predicted"/>
<keyword evidence="6 9" id="KW-0378">Hydrolase</keyword>
<evidence type="ECO:0000256" key="7">
    <source>
        <dbReference type="ARBA" id="ARBA00022807"/>
    </source>
</evidence>
<comment type="subcellular location">
    <subcellularLocation>
        <location evidence="9">Cytoplasm</location>
    </subcellularLocation>
</comment>
<keyword evidence="4" id="KW-0863">Zinc-finger</keyword>
<evidence type="ECO:0000256" key="10">
    <source>
        <dbReference type="SAM" id="MobiDB-lite"/>
    </source>
</evidence>
<evidence type="ECO:0000313" key="13">
    <source>
        <dbReference type="Proteomes" id="UP001157974"/>
    </source>
</evidence>
<sequence length="319" mass="34931">MLLRVRTRNGVSQVKAGDDWTQDELLKSISEVSGIDVDRIKIKSGFPPTEVTLDGGENVKSIFRQGDSLVVEETAKKQSVGDSVVVEDDRADSKDQESEPSHVAVAPSQSAGASSIADEADFVRRVVPDDNSCLFRAVSLVIGQSHTAEFLRRNVANGVRDKPHFYTEVTLGKSSQEYQSWILRETSWGGAIELSILADHFKTEIAAIDVKTTRMDCYGEGKDYELRGYLLYDGIHYDAIALALGGESNRDLDVTLFASNDVVAQTKAIALAQRENKRKAYTDTANFKLKCQDCSAVVYGEKGALDHTKATAHSNYAEG</sequence>
<evidence type="ECO:0000256" key="1">
    <source>
        <dbReference type="ARBA" id="ARBA00000707"/>
    </source>
</evidence>
<dbReference type="InterPro" id="IPR048857">
    <property type="entry name" value="OTU1_Ubl"/>
</dbReference>